<accession>A0ABW3MET2</accession>
<name>A0ABW3MET2_9PSEU</name>
<dbReference type="Pfam" id="PF07730">
    <property type="entry name" value="HisKA_3"/>
    <property type="match status" value="1"/>
</dbReference>
<reference evidence="5" key="1">
    <citation type="journal article" date="2019" name="Int. J. Syst. Evol. Microbiol.">
        <title>The Global Catalogue of Microorganisms (GCM) 10K type strain sequencing project: providing services to taxonomists for standard genome sequencing and annotation.</title>
        <authorList>
            <consortium name="The Broad Institute Genomics Platform"/>
            <consortium name="The Broad Institute Genome Sequencing Center for Infectious Disease"/>
            <person name="Wu L."/>
            <person name="Ma J."/>
        </authorList>
    </citation>
    <scope>NUCLEOTIDE SEQUENCE [LARGE SCALE GENOMIC DNA]</scope>
    <source>
        <strain evidence="5">JCM 31486</strain>
    </source>
</reference>
<dbReference type="Gene3D" id="1.20.5.1930">
    <property type="match status" value="1"/>
</dbReference>
<sequence>MSWLSGVVAWRRQHPIVLLAVVAPLFVASIIGHLSVSLFLFVLTWIALYGVPAYARPRHARITALAVLTTAVGVLLAMAPVTEARGRDGVLMAGVTMAGYLGSAWFFGLYQRVRGERVRADERARIARELHDVLAHTMSGIVVLAGGGRRAGGERAVEALARIEETGRRGMA</sequence>
<feature type="domain" description="Signal transduction histidine kinase subgroup 3 dimerisation and phosphoacceptor" evidence="2">
    <location>
        <begin position="122"/>
        <end position="171"/>
    </location>
</feature>
<dbReference type="EMBL" id="JBHTIS010001987">
    <property type="protein sequence ID" value="MFD1049113.1"/>
    <property type="molecule type" value="Genomic_DNA"/>
</dbReference>
<comment type="caution">
    <text evidence="4">The sequence shown here is derived from an EMBL/GenBank/DDBJ whole genome shotgun (WGS) entry which is preliminary data.</text>
</comment>
<evidence type="ECO:0000313" key="5">
    <source>
        <dbReference type="Proteomes" id="UP001597045"/>
    </source>
</evidence>
<dbReference type="InterPro" id="IPR011712">
    <property type="entry name" value="Sig_transdc_His_kin_sub3_dim/P"/>
</dbReference>
<dbReference type="GO" id="GO:0016301">
    <property type="term" value="F:kinase activity"/>
    <property type="evidence" value="ECO:0007669"/>
    <property type="project" value="UniProtKB-KW"/>
</dbReference>
<keyword evidence="5" id="KW-1185">Reference proteome</keyword>
<evidence type="ECO:0000313" key="4">
    <source>
        <dbReference type="EMBL" id="MFD1049113.1"/>
    </source>
</evidence>
<feature type="domain" description="DUF7134" evidence="3">
    <location>
        <begin position="4"/>
        <end position="114"/>
    </location>
</feature>
<proteinExistence type="predicted"/>
<evidence type="ECO:0000256" key="1">
    <source>
        <dbReference type="SAM" id="Phobius"/>
    </source>
</evidence>
<feature type="transmembrane region" description="Helical" evidence="1">
    <location>
        <begin position="91"/>
        <end position="110"/>
    </location>
</feature>
<feature type="non-terminal residue" evidence="4">
    <location>
        <position position="172"/>
    </location>
</feature>
<dbReference type="InterPro" id="IPR055558">
    <property type="entry name" value="DUF7134"/>
</dbReference>
<evidence type="ECO:0000259" key="3">
    <source>
        <dbReference type="Pfam" id="PF23539"/>
    </source>
</evidence>
<keyword evidence="4" id="KW-0418">Kinase</keyword>
<evidence type="ECO:0000259" key="2">
    <source>
        <dbReference type="Pfam" id="PF07730"/>
    </source>
</evidence>
<dbReference type="Proteomes" id="UP001597045">
    <property type="component" value="Unassembled WGS sequence"/>
</dbReference>
<organism evidence="4 5">
    <name type="scientific">Kibdelosporangium lantanae</name>
    <dbReference type="NCBI Taxonomy" id="1497396"/>
    <lineage>
        <taxon>Bacteria</taxon>
        <taxon>Bacillati</taxon>
        <taxon>Actinomycetota</taxon>
        <taxon>Actinomycetes</taxon>
        <taxon>Pseudonocardiales</taxon>
        <taxon>Pseudonocardiaceae</taxon>
        <taxon>Kibdelosporangium</taxon>
    </lineage>
</organism>
<keyword evidence="1" id="KW-1133">Transmembrane helix</keyword>
<feature type="transmembrane region" description="Helical" evidence="1">
    <location>
        <begin position="60"/>
        <end position="79"/>
    </location>
</feature>
<gene>
    <name evidence="4" type="ORF">ACFQ1S_28040</name>
</gene>
<keyword evidence="1" id="KW-0472">Membrane</keyword>
<keyword evidence="1" id="KW-0812">Transmembrane</keyword>
<keyword evidence="4" id="KW-0808">Transferase</keyword>
<feature type="transmembrane region" description="Helical" evidence="1">
    <location>
        <begin position="16"/>
        <end position="48"/>
    </location>
</feature>
<protein>
    <submittedName>
        <fullName evidence="4">Histidine kinase dimerization/phosphoacceptor domain-containing protein</fullName>
    </submittedName>
</protein>
<dbReference type="Pfam" id="PF23539">
    <property type="entry name" value="DUF7134"/>
    <property type="match status" value="1"/>
</dbReference>